<proteinExistence type="predicted"/>
<evidence type="ECO:0000256" key="6">
    <source>
        <dbReference type="ARBA" id="ARBA00023242"/>
    </source>
</evidence>
<dbReference type="PANTHER" id="PTHR36206">
    <property type="entry name" value="ASPERCRYPTIN BIOSYNTHESIS CLUSTER-SPECIFIC TRANSCRIPTION REGULATOR ATNN-RELATED"/>
    <property type="match status" value="1"/>
</dbReference>
<evidence type="ECO:0000256" key="4">
    <source>
        <dbReference type="ARBA" id="ARBA00023125"/>
    </source>
</evidence>
<evidence type="ECO:0000256" key="2">
    <source>
        <dbReference type="ARBA" id="ARBA00022833"/>
    </source>
</evidence>
<evidence type="ECO:0000313" key="7">
    <source>
        <dbReference type="EMBL" id="KAA8651293.1"/>
    </source>
</evidence>
<protein>
    <submittedName>
        <fullName evidence="7">Uncharacterized protein</fullName>
    </submittedName>
</protein>
<keyword evidence="6" id="KW-0539">Nucleus</keyword>
<organism evidence="7 8">
    <name type="scientific">Aspergillus tanneri</name>
    <dbReference type="NCBI Taxonomy" id="1220188"/>
    <lineage>
        <taxon>Eukaryota</taxon>
        <taxon>Fungi</taxon>
        <taxon>Dikarya</taxon>
        <taxon>Ascomycota</taxon>
        <taxon>Pezizomycotina</taxon>
        <taxon>Eurotiomycetes</taxon>
        <taxon>Eurotiomycetidae</taxon>
        <taxon>Eurotiales</taxon>
        <taxon>Aspergillaceae</taxon>
        <taxon>Aspergillus</taxon>
        <taxon>Aspergillus subgen. Circumdati</taxon>
    </lineage>
</organism>
<evidence type="ECO:0000256" key="1">
    <source>
        <dbReference type="ARBA" id="ARBA00022723"/>
    </source>
</evidence>
<keyword evidence="3" id="KW-0805">Transcription regulation</keyword>
<dbReference type="EMBL" id="QUQM01000002">
    <property type="protein sequence ID" value="KAA8651293.1"/>
    <property type="molecule type" value="Genomic_DNA"/>
</dbReference>
<evidence type="ECO:0000256" key="5">
    <source>
        <dbReference type="ARBA" id="ARBA00023163"/>
    </source>
</evidence>
<dbReference type="Proteomes" id="UP000324241">
    <property type="component" value="Unassembled WGS sequence"/>
</dbReference>
<name>A0A5M9N297_9EURO</name>
<dbReference type="InterPro" id="IPR052360">
    <property type="entry name" value="Transcr_Regulatory_Proteins"/>
</dbReference>
<dbReference type="GO" id="GO:0046872">
    <property type="term" value="F:metal ion binding"/>
    <property type="evidence" value="ECO:0007669"/>
    <property type="project" value="UniProtKB-KW"/>
</dbReference>
<accession>A0A5M9N297</accession>
<keyword evidence="5" id="KW-0804">Transcription</keyword>
<dbReference type="PANTHER" id="PTHR36206:SF12">
    <property type="entry name" value="ASPERCRYPTIN BIOSYNTHESIS CLUSTER-SPECIFIC TRANSCRIPTION REGULATOR ATNN-RELATED"/>
    <property type="match status" value="1"/>
</dbReference>
<dbReference type="GeneID" id="54322876"/>
<gene>
    <name evidence="7" type="ORF">ATNIH1004_000174</name>
</gene>
<reference evidence="7 8" key="1">
    <citation type="submission" date="2019-08" db="EMBL/GenBank/DDBJ databases">
        <title>The genome sequence of a newly discovered highly antifungal drug resistant Aspergillus species, Aspergillus tanneri NIH 1004.</title>
        <authorList>
            <person name="Mounaud S."/>
            <person name="Singh I."/>
            <person name="Joardar V."/>
            <person name="Pakala S."/>
            <person name="Pakala S."/>
            <person name="Venepally P."/>
            <person name="Chung J.K."/>
            <person name="Losada L."/>
            <person name="Nierman W.C."/>
        </authorList>
    </citation>
    <scope>NUCLEOTIDE SEQUENCE [LARGE SCALE GENOMIC DNA]</scope>
    <source>
        <strain evidence="7 8">NIH1004</strain>
    </source>
</reference>
<dbReference type="RefSeq" id="XP_033430654.1">
    <property type="nucleotide sequence ID" value="XM_033564897.1"/>
</dbReference>
<dbReference type="Pfam" id="PF11951">
    <property type="entry name" value="Fungal_trans_2"/>
    <property type="match status" value="1"/>
</dbReference>
<dbReference type="AlphaFoldDB" id="A0A5M9N297"/>
<dbReference type="OrthoDB" id="2593732at2759"/>
<evidence type="ECO:0000256" key="3">
    <source>
        <dbReference type="ARBA" id="ARBA00023015"/>
    </source>
</evidence>
<dbReference type="VEuPathDB" id="FungiDB:EYZ11_008800"/>
<keyword evidence="2" id="KW-0862">Zinc</keyword>
<evidence type="ECO:0000313" key="8">
    <source>
        <dbReference type="Proteomes" id="UP000324241"/>
    </source>
</evidence>
<sequence>MPSAWDFLSEDTGERESFGFFCSVTTSTLAGLFDFGFWSRRLLQISHHYPALWHCMTALASIHREYVTESTPPSRPRIWENRNIGFALKQSNRAIQSLMQLLSEQCLTALDRMVVLTTNILFTCMCSLQGRQWQAFMHINNGLKLFHQWELGSKLISQPEDRIGADMLLLVFTRLDSQVRPYLLWQTPPLNWADSQITLSSTKAPFTTLLQAYVSLEVLFNGVMRFLLCPDTWSLSRQSVVSAEKLTYLHRLHEWDAKLANLLKDLLESDHGKAIDLLTIRRKFTGLLLATNLTQCELAHDAFLSDYVAIIEAVSRVLGDLKSLVLGRDQSAERPTHANFGLETGIVEPLFWIGVRCREPKIRHQALRLLQRYPRREGICEGMLAAKIVAKVIEIEETGCSQVAKKMCSTSPCTSGPWICEAHRVNTCDVILATERQVRVVIRTVEDWALSRPGTEFVTSWW</sequence>
<dbReference type="GO" id="GO:0003677">
    <property type="term" value="F:DNA binding"/>
    <property type="evidence" value="ECO:0007669"/>
    <property type="project" value="UniProtKB-KW"/>
</dbReference>
<dbReference type="InterPro" id="IPR021858">
    <property type="entry name" value="Fun_TF"/>
</dbReference>
<comment type="caution">
    <text evidence="7">The sequence shown here is derived from an EMBL/GenBank/DDBJ whole genome shotgun (WGS) entry which is preliminary data.</text>
</comment>
<keyword evidence="1" id="KW-0479">Metal-binding</keyword>
<keyword evidence="4" id="KW-0238">DNA-binding</keyword>